<protein>
    <submittedName>
        <fullName evidence="2">Uncharacterized protein</fullName>
    </submittedName>
</protein>
<feature type="compositionally biased region" description="Polar residues" evidence="1">
    <location>
        <begin position="172"/>
        <end position="181"/>
    </location>
</feature>
<keyword evidence="3" id="KW-1185">Reference proteome</keyword>
<reference evidence="2 3" key="1">
    <citation type="submission" date="2019-05" db="EMBL/GenBank/DDBJ databases">
        <title>Another draft genome of Portunus trituberculatus and its Hox gene families provides insights of decapod evolution.</title>
        <authorList>
            <person name="Jeong J.-H."/>
            <person name="Song I."/>
            <person name="Kim S."/>
            <person name="Choi T."/>
            <person name="Kim D."/>
            <person name="Ryu S."/>
            <person name="Kim W."/>
        </authorList>
    </citation>
    <scope>NUCLEOTIDE SEQUENCE [LARGE SCALE GENOMIC DNA]</scope>
    <source>
        <tissue evidence="2">Muscle</tissue>
    </source>
</reference>
<feature type="compositionally biased region" description="Basic and acidic residues" evidence="1">
    <location>
        <begin position="157"/>
        <end position="169"/>
    </location>
</feature>
<dbReference type="Proteomes" id="UP000324222">
    <property type="component" value="Unassembled WGS sequence"/>
</dbReference>
<evidence type="ECO:0000256" key="1">
    <source>
        <dbReference type="SAM" id="MobiDB-lite"/>
    </source>
</evidence>
<organism evidence="2 3">
    <name type="scientific">Portunus trituberculatus</name>
    <name type="common">Swimming crab</name>
    <name type="synonym">Neptunus trituberculatus</name>
    <dbReference type="NCBI Taxonomy" id="210409"/>
    <lineage>
        <taxon>Eukaryota</taxon>
        <taxon>Metazoa</taxon>
        <taxon>Ecdysozoa</taxon>
        <taxon>Arthropoda</taxon>
        <taxon>Crustacea</taxon>
        <taxon>Multicrustacea</taxon>
        <taxon>Malacostraca</taxon>
        <taxon>Eumalacostraca</taxon>
        <taxon>Eucarida</taxon>
        <taxon>Decapoda</taxon>
        <taxon>Pleocyemata</taxon>
        <taxon>Brachyura</taxon>
        <taxon>Eubrachyura</taxon>
        <taxon>Portunoidea</taxon>
        <taxon>Portunidae</taxon>
        <taxon>Portuninae</taxon>
        <taxon>Portunus</taxon>
    </lineage>
</organism>
<feature type="region of interest" description="Disordered" evidence="1">
    <location>
        <begin position="157"/>
        <end position="181"/>
    </location>
</feature>
<accession>A0A5B7HES0</accession>
<dbReference type="AlphaFoldDB" id="A0A5B7HES0"/>
<name>A0A5B7HES0_PORTR</name>
<dbReference type="EMBL" id="VSRR010026187">
    <property type="protein sequence ID" value="MPC67398.1"/>
    <property type="molecule type" value="Genomic_DNA"/>
</dbReference>
<evidence type="ECO:0000313" key="2">
    <source>
        <dbReference type="EMBL" id="MPC67398.1"/>
    </source>
</evidence>
<comment type="caution">
    <text evidence="2">The sequence shown here is derived from an EMBL/GenBank/DDBJ whole genome shotgun (WGS) entry which is preliminary data.</text>
</comment>
<proteinExistence type="predicted"/>
<gene>
    <name evidence="2" type="ORF">E2C01_061573</name>
</gene>
<sequence>MCYSTVVVRMRRWHCEAAVCYDAMKPGRAWPIRCVLGIPPCPRPAYRTVCSLLAESSTQETATPRLTTWPGGCLTLQMVSPRLSKLSGGHLKLVTALPRLSSWPAGDGPAVAQHVTCDTGKVEKIHEFPAPWPLGFPNSSAMFPELLWEYDLKVAEEKKQETKKEEERPYSQPYSLQEPSE</sequence>
<evidence type="ECO:0000313" key="3">
    <source>
        <dbReference type="Proteomes" id="UP000324222"/>
    </source>
</evidence>